<dbReference type="Gene3D" id="3.80.10.10">
    <property type="entry name" value="Ribonuclease Inhibitor"/>
    <property type="match status" value="1"/>
</dbReference>
<dbReference type="InterPro" id="IPR032675">
    <property type="entry name" value="LRR_dom_sf"/>
</dbReference>
<evidence type="ECO:0000256" key="2">
    <source>
        <dbReference type="ARBA" id="ARBA00022692"/>
    </source>
</evidence>
<keyword evidence="9" id="KW-1185">Reference proteome</keyword>
<keyword evidence="6" id="KW-0675">Receptor</keyword>
<keyword evidence="2" id="KW-0812">Transmembrane</keyword>
<proteinExistence type="predicted"/>
<gene>
    <name evidence="8" type="primary">RLP6_10</name>
    <name evidence="8" type="ORF">CFP56_024667</name>
</gene>
<keyword evidence="5" id="KW-0472">Membrane</keyword>
<protein>
    <submittedName>
        <fullName evidence="8">Receptor-like protein 6</fullName>
    </submittedName>
</protein>
<comment type="subcellular location">
    <subcellularLocation>
        <location evidence="1">Membrane</location>
        <topology evidence="1">Single-pass type I membrane protein</topology>
    </subcellularLocation>
</comment>
<dbReference type="InterPro" id="IPR001611">
    <property type="entry name" value="Leu-rich_rpt"/>
</dbReference>
<dbReference type="InterPro" id="IPR046956">
    <property type="entry name" value="RLP23-like"/>
</dbReference>
<dbReference type="GO" id="GO:0016020">
    <property type="term" value="C:membrane"/>
    <property type="evidence" value="ECO:0007669"/>
    <property type="project" value="UniProtKB-SubCell"/>
</dbReference>
<name>A0AAW0K6H4_QUESU</name>
<evidence type="ECO:0000256" key="5">
    <source>
        <dbReference type="ARBA" id="ARBA00023136"/>
    </source>
</evidence>
<dbReference type="Proteomes" id="UP000237347">
    <property type="component" value="Unassembled WGS sequence"/>
</dbReference>
<keyword evidence="4" id="KW-1133">Transmembrane helix</keyword>
<evidence type="ECO:0000313" key="8">
    <source>
        <dbReference type="EMBL" id="KAK7834549.1"/>
    </source>
</evidence>
<accession>A0AAW0K6H4</accession>
<evidence type="ECO:0000256" key="4">
    <source>
        <dbReference type="ARBA" id="ARBA00022989"/>
    </source>
</evidence>
<reference evidence="8 9" key="1">
    <citation type="journal article" date="2018" name="Sci. Data">
        <title>The draft genome sequence of cork oak.</title>
        <authorList>
            <person name="Ramos A.M."/>
            <person name="Usie A."/>
            <person name="Barbosa P."/>
            <person name="Barros P.M."/>
            <person name="Capote T."/>
            <person name="Chaves I."/>
            <person name="Simoes F."/>
            <person name="Abreu I."/>
            <person name="Carrasquinho I."/>
            <person name="Faro C."/>
            <person name="Guimaraes J.B."/>
            <person name="Mendonca D."/>
            <person name="Nobrega F."/>
            <person name="Rodrigues L."/>
            <person name="Saibo N.J.M."/>
            <person name="Varela M.C."/>
            <person name="Egas C."/>
            <person name="Matos J."/>
            <person name="Miguel C.M."/>
            <person name="Oliveira M.M."/>
            <person name="Ricardo C.P."/>
            <person name="Goncalves S."/>
        </authorList>
    </citation>
    <scope>NUCLEOTIDE SEQUENCE [LARGE SCALE GENOMIC DNA]</scope>
    <source>
        <strain evidence="9">cv. HL8</strain>
    </source>
</reference>
<evidence type="ECO:0000256" key="6">
    <source>
        <dbReference type="ARBA" id="ARBA00023170"/>
    </source>
</evidence>
<dbReference type="AlphaFoldDB" id="A0AAW0K6H4"/>
<dbReference type="Pfam" id="PF00560">
    <property type="entry name" value="LRR_1"/>
    <property type="match status" value="1"/>
</dbReference>
<dbReference type="SUPFAM" id="SSF52058">
    <property type="entry name" value="L domain-like"/>
    <property type="match status" value="1"/>
</dbReference>
<dbReference type="PANTHER" id="PTHR48061">
    <property type="entry name" value="LEUCINE-RICH REPEAT RECEPTOR PROTEIN KINASE EMS1-LIKE-RELATED"/>
    <property type="match status" value="1"/>
</dbReference>
<sequence>MSSLTFLRLSCCGLLGNFPTGMFQLPKLQLLELSYNPDLIGYLPSFYWSSPLKYFGVLNTGFFGEIPTSIGNLDYHLLLQTSPN</sequence>
<keyword evidence="3" id="KW-0732">Signal</keyword>
<comment type="caution">
    <text evidence="8">The sequence shown here is derived from an EMBL/GenBank/DDBJ whole genome shotgun (WGS) entry which is preliminary data.</text>
</comment>
<evidence type="ECO:0000256" key="7">
    <source>
        <dbReference type="ARBA" id="ARBA00023180"/>
    </source>
</evidence>
<organism evidence="8 9">
    <name type="scientific">Quercus suber</name>
    <name type="common">Cork oak</name>
    <dbReference type="NCBI Taxonomy" id="58331"/>
    <lineage>
        <taxon>Eukaryota</taxon>
        <taxon>Viridiplantae</taxon>
        <taxon>Streptophyta</taxon>
        <taxon>Embryophyta</taxon>
        <taxon>Tracheophyta</taxon>
        <taxon>Spermatophyta</taxon>
        <taxon>Magnoliopsida</taxon>
        <taxon>eudicotyledons</taxon>
        <taxon>Gunneridae</taxon>
        <taxon>Pentapetalae</taxon>
        <taxon>rosids</taxon>
        <taxon>fabids</taxon>
        <taxon>Fagales</taxon>
        <taxon>Fagaceae</taxon>
        <taxon>Quercus</taxon>
    </lineage>
</organism>
<dbReference type="EMBL" id="PKMF04000386">
    <property type="protein sequence ID" value="KAK7834549.1"/>
    <property type="molecule type" value="Genomic_DNA"/>
</dbReference>
<evidence type="ECO:0000256" key="3">
    <source>
        <dbReference type="ARBA" id="ARBA00022729"/>
    </source>
</evidence>
<keyword evidence="7" id="KW-0325">Glycoprotein</keyword>
<evidence type="ECO:0000313" key="9">
    <source>
        <dbReference type="Proteomes" id="UP000237347"/>
    </source>
</evidence>
<dbReference type="PANTHER" id="PTHR48061:SF12">
    <property type="entry name" value="DISEASE RESISTANCE LIKE PROTEIN"/>
    <property type="match status" value="1"/>
</dbReference>
<evidence type="ECO:0000256" key="1">
    <source>
        <dbReference type="ARBA" id="ARBA00004479"/>
    </source>
</evidence>